<dbReference type="AlphaFoldDB" id="K1PAN2"/>
<accession>K1PAN2</accession>
<evidence type="ECO:0000313" key="2">
    <source>
        <dbReference type="EMBL" id="EKC20857.1"/>
    </source>
</evidence>
<evidence type="ECO:0000256" key="1">
    <source>
        <dbReference type="SAM" id="MobiDB-lite"/>
    </source>
</evidence>
<dbReference type="HOGENOM" id="CLU_2148264_0_0_1"/>
<reference evidence="2" key="1">
    <citation type="journal article" date="2012" name="Nature">
        <title>The oyster genome reveals stress adaptation and complexity of shell formation.</title>
        <authorList>
            <person name="Zhang G."/>
            <person name="Fang X."/>
            <person name="Guo X."/>
            <person name="Li L."/>
            <person name="Luo R."/>
            <person name="Xu F."/>
            <person name="Yang P."/>
            <person name="Zhang L."/>
            <person name="Wang X."/>
            <person name="Qi H."/>
            <person name="Xiong Z."/>
            <person name="Que H."/>
            <person name="Xie Y."/>
            <person name="Holland P.W."/>
            <person name="Paps J."/>
            <person name="Zhu Y."/>
            <person name="Wu F."/>
            <person name="Chen Y."/>
            <person name="Wang J."/>
            <person name="Peng C."/>
            <person name="Meng J."/>
            <person name="Yang L."/>
            <person name="Liu J."/>
            <person name="Wen B."/>
            <person name="Zhang N."/>
            <person name="Huang Z."/>
            <person name="Zhu Q."/>
            <person name="Feng Y."/>
            <person name="Mount A."/>
            <person name="Hedgecock D."/>
            <person name="Xu Z."/>
            <person name="Liu Y."/>
            <person name="Domazet-Loso T."/>
            <person name="Du Y."/>
            <person name="Sun X."/>
            <person name="Zhang S."/>
            <person name="Liu B."/>
            <person name="Cheng P."/>
            <person name="Jiang X."/>
            <person name="Li J."/>
            <person name="Fan D."/>
            <person name="Wang W."/>
            <person name="Fu W."/>
            <person name="Wang T."/>
            <person name="Wang B."/>
            <person name="Zhang J."/>
            <person name="Peng Z."/>
            <person name="Li Y."/>
            <person name="Li N."/>
            <person name="Wang J."/>
            <person name="Chen M."/>
            <person name="He Y."/>
            <person name="Tan F."/>
            <person name="Song X."/>
            <person name="Zheng Q."/>
            <person name="Huang R."/>
            <person name="Yang H."/>
            <person name="Du X."/>
            <person name="Chen L."/>
            <person name="Yang M."/>
            <person name="Gaffney P.M."/>
            <person name="Wang S."/>
            <person name="Luo L."/>
            <person name="She Z."/>
            <person name="Ming Y."/>
            <person name="Huang W."/>
            <person name="Zhang S."/>
            <person name="Huang B."/>
            <person name="Zhang Y."/>
            <person name="Qu T."/>
            <person name="Ni P."/>
            <person name="Miao G."/>
            <person name="Wang J."/>
            <person name="Wang Q."/>
            <person name="Steinberg C.E."/>
            <person name="Wang H."/>
            <person name="Li N."/>
            <person name="Qian L."/>
            <person name="Zhang G."/>
            <person name="Li Y."/>
            <person name="Yang H."/>
            <person name="Liu X."/>
            <person name="Wang J."/>
            <person name="Yin Y."/>
            <person name="Wang J."/>
        </authorList>
    </citation>
    <scope>NUCLEOTIDE SEQUENCE [LARGE SCALE GENOMIC DNA]</scope>
    <source>
        <strain evidence="2">05x7-T-G4-1.051#20</strain>
    </source>
</reference>
<dbReference type="EMBL" id="JH817585">
    <property type="protein sequence ID" value="EKC20857.1"/>
    <property type="molecule type" value="Genomic_DNA"/>
</dbReference>
<organism evidence="2">
    <name type="scientific">Magallana gigas</name>
    <name type="common">Pacific oyster</name>
    <name type="synonym">Crassostrea gigas</name>
    <dbReference type="NCBI Taxonomy" id="29159"/>
    <lineage>
        <taxon>Eukaryota</taxon>
        <taxon>Metazoa</taxon>
        <taxon>Spiralia</taxon>
        <taxon>Lophotrochozoa</taxon>
        <taxon>Mollusca</taxon>
        <taxon>Bivalvia</taxon>
        <taxon>Autobranchia</taxon>
        <taxon>Pteriomorphia</taxon>
        <taxon>Ostreida</taxon>
        <taxon>Ostreoidea</taxon>
        <taxon>Ostreidae</taxon>
        <taxon>Magallana</taxon>
    </lineage>
</organism>
<name>K1PAN2_MAGGI</name>
<dbReference type="InParanoid" id="K1PAN2"/>
<gene>
    <name evidence="2" type="ORF">CGI_10005184</name>
</gene>
<feature type="compositionally biased region" description="Basic and acidic residues" evidence="1">
    <location>
        <begin position="1"/>
        <end position="14"/>
    </location>
</feature>
<feature type="region of interest" description="Disordered" evidence="1">
    <location>
        <begin position="1"/>
        <end position="27"/>
    </location>
</feature>
<protein>
    <submittedName>
        <fullName evidence="2">Uncharacterized protein</fullName>
    </submittedName>
</protein>
<feature type="region of interest" description="Disordered" evidence="1">
    <location>
        <begin position="44"/>
        <end position="112"/>
    </location>
</feature>
<proteinExistence type="predicted"/>
<feature type="compositionally biased region" description="Basic and acidic residues" evidence="1">
    <location>
        <begin position="60"/>
        <end position="74"/>
    </location>
</feature>
<sequence>MADKKKDKKEKSPEDDYDFFAPHPHPTKVRVRQSFFDHVPDAYDGKSIAFNESPKRGQKKTAEESKPESPKPEEETPAESPDKTPVQETIANPITMDIVAADPWDTKYSVSL</sequence>